<evidence type="ECO:0000313" key="3">
    <source>
        <dbReference type="Proteomes" id="UP000034883"/>
    </source>
</evidence>
<evidence type="ECO:0000256" key="1">
    <source>
        <dbReference type="SAM" id="Phobius"/>
    </source>
</evidence>
<reference evidence="2 3" key="1">
    <citation type="submission" date="2015-03" db="EMBL/GenBank/DDBJ databases">
        <title>Genome assembly of Sandaracinus amylolyticus DSM 53668.</title>
        <authorList>
            <person name="Sharma G."/>
            <person name="Subramanian S."/>
        </authorList>
    </citation>
    <scope>NUCLEOTIDE SEQUENCE [LARGE SCALE GENOMIC DNA]</scope>
    <source>
        <strain evidence="2 3">DSM 53668</strain>
    </source>
</reference>
<accession>A0A0F6SDX6</accession>
<keyword evidence="1" id="KW-0472">Membrane</keyword>
<dbReference type="AlphaFoldDB" id="A0A0F6SDX6"/>
<dbReference type="STRING" id="927083.DB32_001358"/>
<keyword evidence="1" id="KW-0812">Transmembrane</keyword>
<name>A0A0F6SDX6_9BACT</name>
<sequence length="52" mass="5301">MGRAVGNATGACLCTRRMRTLVAVVVLAFVVGVLAPVTNGCCCVIPIPAAER</sequence>
<evidence type="ECO:0000313" key="2">
    <source>
        <dbReference type="EMBL" id="AKF04209.1"/>
    </source>
</evidence>
<keyword evidence="1" id="KW-1133">Transmembrane helix</keyword>
<dbReference type="EMBL" id="CP011125">
    <property type="protein sequence ID" value="AKF04209.1"/>
    <property type="molecule type" value="Genomic_DNA"/>
</dbReference>
<dbReference type="Proteomes" id="UP000034883">
    <property type="component" value="Chromosome"/>
</dbReference>
<feature type="transmembrane region" description="Helical" evidence="1">
    <location>
        <begin position="21"/>
        <end position="47"/>
    </location>
</feature>
<dbReference type="KEGG" id="samy:DB32_001358"/>
<organism evidence="2 3">
    <name type="scientific">Sandaracinus amylolyticus</name>
    <dbReference type="NCBI Taxonomy" id="927083"/>
    <lineage>
        <taxon>Bacteria</taxon>
        <taxon>Pseudomonadati</taxon>
        <taxon>Myxococcota</taxon>
        <taxon>Polyangia</taxon>
        <taxon>Polyangiales</taxon>
        <taxon>Sandaracinaceae</taxon>
        <taxon>Sandaracinus</taxon>
    </lineage>
</organism>
<keyword evidence="3" id="KW-1185">Reference proteome</keyword>
<protein>
    <submittedName>
        <fullName evidence="2">Uncharacterized protein</fullName>
    </submittedName>
</protein>
<proteinExistence type="predicted"/>
<gene>
    <name evidence="2" type="ORF">DB32_001358</name>
</gene>